<dbReference type="Gene3D" id="2.60.200.20">
    <property type="match status" value="1"/>
</dbReference>
<dbReference type="OrthoDB" id="687730at2759"/>
<dbReference type="SUPFAM" id="SSF49879">
    <property type="entry name" value="SMAD/FHA domain"/>
    <property type="match status" value="1"/>
</dbReference>
<accession>A0A383V575</accession>
<dbReference type="InterPro" id="IPR050923">
    <property type="entry name" value="Cell_Proc_Reg/RNA_Proc"/>
</dbReference>
<keyword evidence="4" id="KW-1185">Reference proteome</keyword>
<dbReference type="SMART" id="SM00240">
    <property type="entry name" value="FHA"/>
    <property type="match status" value="1"/>
</dbReference>
<feature type="region of interest" description="Disordered" evidence="1">
    <location>
        <begin position="167"/>
        <end position="197"/>
    </location>
</feature>
<reference evidence="3 4" key="1">
    <citation type="submission" date="2016-10" db="EMBL/GenBank/DDBJ databases">
        <authorList>
            <person name="Cai Z."/>
        </authorList>
    </citation>
    <scope>NUCLEOTIDE SEQUENCE [LARGE SCALE GENOMIC DNA]</scope>
</reference>
<dbReference type="PANTHER" id="PTHR23308">
    <property type="entry name" value="NUCLEAR INHIBITOR OF PROTEIN PHOSPHATASE-1"/>
    <property type="match status" value="1"/>
</dbReference>
<dbReference type="InterPro" id="IPR008984">
    <property type="entry name" value="SMAD_FHA_dom_sf"/>
</dbReference>
<evidence type="ECO:0000313" key="3">
    <source>
        <dbReference type="EMBL" id="SZX60757.1"/>
    </source>
</evidence>
<dbReference type="PROSITE" id="PS50006">
    <property type="entry name" value="FHA_DOMAIN"/>
    <property type="match status" value="1"/>
</dbReference>
<dbReference type="Pfam" id="PF00498">
    <property type="entry name" value="FHA"/>
    <property type="match status" value="1"/>
</dbReference>
<dbReference type="AlphaFoldDB" id="A0A383V575"/>
<gene>
    <name evidence="3" type="ORF">BQ4739_LOCUS1281</name>
</gene>
<dbReference type="InterPro" id="IPR000253">
    <property type="entry name" value="FHA_dom"/>
</dbReference>
<evidence type="ECO:0000256" key="1">
    <source>
        <dbReference type="SAM" id="MobiDB-lite"/>
    </source>
</evidence>
<feature type="domain" description="FHA" evidence="2">
    <location>
        <begin position="83"/>
        <end position="132"/>
    </location>
</feature>
<name>A0A383V575_TETOB</name>
<evidence type="ECO:0000313" key="4">
    <source>
        <dbReference type="Proteomes" id="UP000256970"/>
    </source>
</evidence>
<evidence type="ECO:0000259" key="2">
    <source>
        <dbReference type="PROSITE" id="PS50006"/>
    </source>
</evidence>
<protein>
    <recommendedName>
        <fullName evidence="2">FHA domain-containing protein</fullName>
    </recommendedName>
</protein>
<dbReference type="STRING" id="3088.A0A383V575"/>
<proteinExistence type="predicted"/>
<sequence>MLPRFNVSSSVQHRLSTNFARQARISGHNHSSKRGVATVAVSRAPAVVASCRLVLRPTGNGSFEHIGDEVPQPQPIILKEGVFEVGRASPADIQIPIPTVSSRHALLRVEDNKVCITDLNSTNGTVVNGQELGPLDNIEVEVGAEVIFGDHFLAKYQLDEVHDGIAEQQAQQQQQPELSDQASVHKPAHINNTVDCS</sequence>
<dbReference type="CDD" id="cd00060">
    <property type="entry name" value="FHA"/>
    <property type="match status" value="1"/>
</dbReference>
<dbReference type="Proteomes" id="UP000256970">
    <property type="component" value="Unassembled WGS sequence"/>
</dbReference>
<organism evidence="3 4">
    <name type="scientific">Tetradesmus obliquus</name>
    <name type="common">Green alga</name>
    <name type="synonym">Acutodesmus obliquus</name>
    <dbReference type="NCBI Taxonomy" id="3088"/>
    <lineage>
        <taxon>Eukaryota</taxon>
        <taxon>Viridiplantae</taxon>
        <taxon>Chlorophyta</taxon>
        <taxon>core chlorophytes</taxon>
        <taxon>Chlorophyceae</taxon>
        <taxon>CS clade</taxon>
        <taxon>Sphaeropleales</taxon>
        <taxon>Scenedesmaceae</taxon>
        <taxon>Tetradesmus</taxon>
    </lineage>
</organism>
<dbReference type="EMBL" id="FNXT01000098">
    <property type="protein sequence ID" value="SZX60757.1"/>
    <property type="molecule type" value="Genomic_DNA"/>
</dbReference>